<dbReference type="AlphaFoldDB" id="A0A2A2ATQ8"/>
<proteinExistence type="inferred from homology"/>
<sequence length="836" mass="93162">MATSKKSSNSPKAAEPSTQRAGKAAAKGVQSTAPAGQSKPVRSRASQTPKSSPTPSSSKTVTTEKKTTAASKASAAAKTAAKTEKKTTKASKSKAQEPLQEVELDTEAGKKPRAAAKKTSKAAAAADKPAKTAAKASKSSAKGGKAAAKKGKGKDKASAFDDEDSFDLDDDLEFEDETEEDSAAETAETSGDEAEKAKPLRMKISKAKERALMKEFGLDEGEISEEEDRERRERLKTLIKMGRTRGYLTHGEINDHLPDKLIETETLEVVVALLRDMGVDVYEQTPDAETLLLSNSGQNVTTEEEAEEEAEAALSNVDSEFGRTTDPVRMYMREMGTVELLTREGEIEIAKRIEGGMQDMMEAISTSPAIIAAVLNMGEEIREGKVLITTIVDGFTDPDEADDFVAEEDFDEFDEDDDDDGKGGSKAMTKRLEELKNKAMAHFDHLRELFEGLHKAYDRHGWGSKQYNEQQTTLTRELMTIRFTAKTIDTLCDMVREQVKSIREAERKIKAIVVDKCGMPQERFIAEFPPNLLNLQWVEREAAGKHPWSDILGRNVPAVQELQQGLLDLQNQVVVPLEELKNINKRMLAGEKASRDAKKEMTEANLRLVISIAKKYTNRGLQFLDLIQEGNIGLMKAVDKFEFRRGFKFSTYATWWIRQAITRSIADQARTIRIPVHMIETINKMNRISRQHLQEFGYEPDASILAEKMEIPEDKIRKIMKIAKEPISMETPIGDDDDSHLGDFIEDTSNVAPMDAAMQAGLRDVVKDILDSLTPREAKVLRMRFGIEMSTDHTLEEVGKQFDVTRERIRQIEAKALRKLKHPSRSDKLRSFIDNL</sequence>
<dbReference type="InterPro" id="IPR012760">
    <property type="entry name" value="RNA_pol_sigma_RpoD_C"/>
</dbReference>
<dbReference type="InterPro" id="IPR013324">
    <property type="entry name" value="RNA_pol_sigma_r3/r4-like"/>
</dbReference>
<dbReference type="Pfam" id="PF04539">
    <property type="entry name" value="Sigma70_r3"/>
    <property type="match status" value="1"/>
</dbReference>
<dbReference type="Gene3D" id="1.10.601.10">
    <property type="entry name" value="RNA Polymerase Primary Sigma Factor"/>
    <property type="match status" value="1"/>
</dbReference>
<evidence type="ECO:0000256" key="2">
    <source>
        <dbReference type="ARBA" id="ARBA00023015"/>
    </source>
</evidence>
<reference evidence="10 11" key="1">
    <citation type="submission" date="2017-08" db="EMBL/GenBank/DDBJ databases">
        <title>WGS of Clinical strains of the CDC Group NO-1 linked to zoonotic infections in humans.</title>
        <authorList>
            <person name="Bernier A.-M."/>
            <person name="Bernard K."/>
        </authorList>
    </citation>
    <scope>NUCLEOTIDE SEQUENCE [LARGE SCALE GENOMIC DNA]</scope>
    <source>
        <strain evidence="10 11">NML79-0751</strain>
    </source>
</reference>
<dbReference type="Proteomes" id="UP000218644">
    <property type="component" value="Unassembled WGS sequence"/>
</dbReference>
<feature type="region of interest" description="Sigma-70 factor domain-4" evidence="6">
    <location>
        <begin position="769"/>
        <end position="822"/>
    </location>
</feature>
<evidence type="ECO:0000256" key="6">
    <source>
        <dbReference type="HAMAP-Rule" id="MF_00963"/>
    </source>
</evidence>
<protein>
    <recommendedName>
        <fullName evidence="6">RNA polymerase sigma factor RpoD</fullName>
    </recommendedName>
    <alternativeName>
        <fullName evidence="6">Sigma-70</fullName>
    </alternativeName>
</protein>
<feature type="region of interest" description="Sigma-70 factor domain-3" evidence="6">
    <location>
        <begin position="680"/>
        <end position="756"/>
    </location>
</feature>
<keyword evidence="4 6" id="KW-0238">DNA-binding</keyword>
<evidence type="ECO:0000313" key="11">
    <source>
        <dbReference type="Proteomes" id="UP000218644"/>
    </source>
</evidence>
<dbReference type="InterPro" id="IPR014284">
    <property type="entry name" value="RNA_pol_sigma-70_dom"/>
</dbReference>
<comment type="function">
    <text evidence="6">Sigma factors are initiation factors that promote the attachment of RNA polymerase to specific initiation sites and are then released. This sigma factor is the primary sigma factor during exponential growth.</text>
</comment>
<dbReference type="PRINTS" id="PR00046">
    <property type="entry name" value="SIGMA70FCT"/>
</dbReference>
<dbReference type="PROSITE" id="PS00715">
    <property type="entry name" value="SIGMA70_1"/>
    <property type="match status" value="1"/>
</dbReference>
<name>A0A2A2ATQ8_9BURK</name>
<dbReference type="NCBIfam" id="TIGR02393">
    <property type="entry name" value="RpoD_Cterm"/>
    <property type="match status" value="1"/>
</dbReference>
<dbReference type="NCBIfam" id="TIGR02937">
    <property type="entry name" value="sigma70-ECF"/>
    <property type="match status" value="1"/>
</dbReference>
<comment type="similarity">
    <text evidence="6">Belongs to the sigma-70 factor family. RpoD/SigA subfamily.</text>
</comment>
<feature type="compositionally biased region" description="Polar residues" evidence="7">
    <location>
        <begin position="1"/>
        <end position="20"/>
    </location>
</feature>
<dbReference type="GO" id="GO:0016987">
    <property type="term" value="F:sigma factor activity"/>
    <property type="evidence" value="ECO:0007669"/>
    <property type="project" value="UniProtKB-UniRule"/>
</dbReference>
<dbReference type="InterPro" id="IPR009042">
    <property type="entry name" value="RNA_pol_sigma70_r1_2"/>
</dbReference>
<feature type="region of interest" description="Disordered" evidence="7">
    <location>
        <begin position="1"/>
        <end position="202"/>
    </location>
</feature>
<keyword evidence="3 6" id="KW-0731">Sigma factor</keyword>
<dbReference type="Pfam" id="PF04542">
    <property type="entry name" value="Sigma70_r2"/>
    <property type="match status" value="1"/>
</dbReference>
<comment type="subunit">
    <text evidence="6">Interacts transiently with the RNA polymerase catalytic core.</text>
</comment>
<dbReference type="Gene3D" id="1.10.10.10">
    <property type="entry name" value="Winged helix-like DNA-binding domain superfamily/Winged helix DNA-binding domain"/>
    <property type="match status" value="2"/>
</dbReference>
<evidence type="ECO:0000256" key="3">
    <source>
        <dbReference type="ARBA" id="ARBA00023082"/>
    </source>
</evidence>
<dbReference type="InterPro" id="IPR042189">
    <property type="entry name" value="RNA_pol_sigma_70_r1_1_sf"/>
</dbReference>
<feature type="domain" description="RNA polymerase sigma-70" evidence="9">
    <location>
        <begin position="794"/>
        <end position="820"/>
    </location>
</feature>
<dbReference type="InterPro" id="IPR007630">
    <property type="entry name" value="RNA_pol_sigma70_r4"/>
</dbReference>
<dbReference type="GO" id="GO:0006352">
    <property type="term" value="P:DNA-templated transcription initiation"/>
    <property type="evidence" value="ECO:0007669"/>
    <property type="project" value="UniProtKB-UniRule"/>
</dbReference>
<dbReference type="InterPro" id="IPR007631">
    <property type="entry name" value="RNA_pol_sigma_70_non-ess"/>
</dbReference>
<dbReference type="RefSeq" id="WP_095556221.1">
    <property type="nucleotide sequence ID" value="NZ_NSJD01000002.1"/>
</dbReference>
<dbReference type="InterPro" id="IPR036388">
    <property type="entry name" value="WH-like_DNA-bd_sf"/>
</dbReference>
<feature type="short sequence motif" description="Interaction with polymerase core subunit RpoC" evidence="6">
    <location>
        <begin position="625"/>
        <end position="628"/>
    </location>
</feature>
<dbReference type="InterPro" id="IPR050239">
    <property type="entry name" value="Sigma-70_RNA_pol_init_factors"/>
</dbReference>
<feature type="compositionally biased region" description="Basic residues" evidence="7">
    <location>
        <begin position="111"/>
        <end position="120"/>
    </location>
</feature>
<gene>
    <name evidence="6" type="primary">rpoD</name>
    <name evidence="10" type="ORF">CK623_02465</name>
</gene>
<feature type="DNA-binding region" description="H-T-H motif" evidence="6">
    <location>
        <begin position="795"/>
        <end position="814"/>
    </location>
</feature>
<dbReference type="NCBIfam" id="NF004208">
    <property type="entry name" value="PRK05658.1"/>
    <property type="match status" value="1"/>
</dbReference>
<evidence type="ECO:0000256" key="7">
    <source>
        <dbReference type="SAM" id="MobiDB-lite"/>
    </source>
</evidence>
<keyword evidence="1 6" id="KW-0963">Cytoplasm</keyword>
<evidence type="ECO:0000256" key="5">
    <source>
        <dbReference type="ARBA" id="ARBA00023163"/>
    </source>
</evidence>
<dbReference type="HAMAP" id="MF_00963">
    <property type="entry name" value="Sigma70_RpoD_SigA"/>
    <property type="match status" value="1"/>
</dbReference>
<feature type="region of interest" description="Sigma-70 factor domain-2" evidence="6">
    <location>
        <begin position="601"/>
        <end position="671"/>
    </location>
</feature>
<feature type="compositionally biased region" description="Low complexity" evidence="7">
    <location>
        <begin position="45"/>
        <end position="61"/>
    </location>
</feature>
<dbReference type="InterPro" id="IPR007127">
    <property type="entry name" value="RNA_pol_sigma_70_r1_1"/>
</dbReference>
<feature type="compositionally biased region" description="Acidic residues" evidence="7">
    <location>
        <begin position="160"/>
        <end position="183"/>
    </location>
</feature>
<comment type="caution">
    <text evidence="10">The sequence shown here is derived from an EMBL/GenBank/DDBJ whole genome shotgun (WGS) entry which is preliminary data.</text>
</comment>
<evidence type="ECO:0000313" key="10">
    <source>
        <dbReference type="EMBL" id="PAT41137.1"/>
    </source>
</evidence>
<keyword evidence="2 6" id="KW-0805">Transcription regulation</keyword>
<feature type="compositionally biased region" description="Low complexity" evidence="7">
    <location>
        <begin position="68"/>
        <end position="80"/>
    </location>
</feature>
<dbReference type="PROSITE" id="PS00716">
    <property type="entry name" value="SIGMA70_2"/>
    <property type="match status" value="1"/>
</dbReference>
<dbReference type="EMBL" id="NSJD01000002">
    <property type="protein sequence ID" value="PAT41137.1"/>
    <property type="molecule type" value="Genomic_DNA"/>
</dbReference>
<dbReference type="Gene3D" id="1.10.220.120">
    <property type="entry name" value="Sigma-70 factor, region 1.1"/>
    <property type="match status" value="1"/>
</dbReference>
<feature type="compositionally biased region" description="Low complexity" evidence="7">
    <location>
        <begin position="121"/>
        <end position="146"/>
    </location>
</feature>
<dbReference type="InterPro" id="IPR000943">
    <property type="entry name" value="RNA_pol_sigma70"/>
</dbReference>
<dbReference type="FunFam" id="1.10.601.10:FF:000001">
    <property type="entry name" value="RNA polymerase sigma factor SigA"/>
    <property type="match status" value="1"/>
</dbReference>
<evidence type="ECO:0000256" key="4">
    <source>
        <dbReference type="ARBA" id="ARBA00023125"/>
    </source>
</evidence>
<dbReference type="PANTHER" id="PTHR30603:SF60">
    <property type="entry name" value="RNA POLYMERASE SIGMA FACTOR RPOD"/>
    <property type="match status" value="1"/>
</dbReference>
<dbReference type="PANTHER" id="PTHR30603">
    <property type="entry name" value="RNA POLYMERASE SIGMA FACTOR RPO"/>
    <property type="match status" value="1"/>
</dbReference>
<dbReference type="SUPFAM" id="SSF88946">
    <property type="entry name" value="Sigma2 domain of RNA polymerase sigma factors"/>
    <property type="match status" value="1"/>
</dbReference>
<dbReference type="InterPro" id="IPR007624">
    <property type="entry name" value="RNA_pol_sigma70_r3"/>
</dbReference>
<dbReference type="Pfam" id="PF04546">
    <property type="entry name" value="Sigma70_ner"/>
    <property type="match status" value="1"/>
</dbReference>
<dbReference type="FunFam" id="1.10.10.10:FF:000002">
    <property type="entry name" value="RNA polymerase sigma factor SigA"/>
    <property type="match status" value="1"/>
</dbReference>
<dbReference type="GO" id="GO:0003677">
    <property type="term" value="F:DNA binding"/>
    <property type="evidence" value="ECO:0007669"/>
    <property type="project" value="UniProtKB-UniRule"/>
</dbReference>
<dbReference type="FunFam" id="1.10.10.10:FF:000004">
    <property type="entry name" value="RNA polymerase sigma factor SigA"/>
    <property type="match status" value="1"/>
</dbReference>
<dbReference type="Pfam" id="PF03979">
    <property type="entry name" value="Sigma70_r1_1"/>
    <property type="match status" value="1"/>
</dbReference>
<evidence type="ECO:0000256" key="1">
    <source>
        <dbReference type="ARBA" id="ARBA00022490"/>
    </source>
</evidence>
<dbReference type="CDD" id="cd06171">
    <property type="entry name" value="Sigma70_r4"/>
    <property type="match status" value="1"/>
</dbReference>
<dbReference type="Pfam" id="PF04545">
    <property type="entry name" value="Sigma70_r4"/>
    <property type="match status" value="1"/>
</dbReference>
<keyword evidence="5 6" id="KW-0804">Transcription</keyword>
<dbReference type="GO" id="GO:0005737">
    <property type="term" value="C:cytoplasm"/>
    <property type="evidence" value="ECO:0007669"/>
    <property type="project" value="UniProtKB-SubCell"/>
</dbReference>
<feature type="domain" description="RNA polymerase sigma-70" evidence="8">
    <location>
        <begin position="625"/>
        <end position="638"/>
    </location>
</feature>
<organism evidence="10 11">
    <name type="scientific">Vandammella animalimorsus</name>
    <dbReference type="NCBI Taxonomy" id="2029117"/>
    <lineage>
        <taxon>Bacteria</taxon>
        <taxon>Pseudomonadati</taxon>
        <taxon>Pseudomonadota</taxon>
        <taxon>Betaproteobacteria</taxon>
        <taxon>Burkholderiales</taxon>
        <taxon>Comamonadaceae</taxon>
        <taxon>Vandammella</taxon>
    </lineage>
</organism>
<dbReference type="Pfam" id="PF00140">
    <property type="entry name" value="Sigma70_r1_2"/>
    <property type="match status" value="1"/>
</dbReference>
<dbReference type="SUPFAM" id="SSF88659">
    <property type="entry name" value="Sigma3 and sigma4 domains of RNA polymerase sigma factors"/>
    <property type="match status" value="2"/>
</dbReference>
<evidence type="ECO:0000259" key="8">
    <source>
        <dbReference type="PROSITE" id="PS00715"/>
    </source>
</evidence>
<accession>A0A2A2ATQ8</accession>
<comment type="subcellular location">
    <subcellularLocation>
        <location evidence="6">Cytoplasm</location>
    </subcellularLocation>
</comment>
<dbReference type="InterPro" id="IPR013325">
    <property type="entry name" value="RNA_pol_sigma_r2"/>
</dbReference>
<evidence type="ECO:0000259" key="9">
    <source>
        <dbReference type="PROSITE" id="PS00716"/>
    </source>
</evidence>
<dbReference type="InterPro" id="IPR007627">
    <property type="entry name" value="RNA_pol_sigma70_r2"/>
</dbReference>
<dbReference type="InterPro" id="IPR028630">
    <property type="entry name" value="Sigma70_RpoD"/>
</dbReference>